<name>A0A239AYV5_9ACTN</name>
<protein>
    <submittedName>
        <fullName evidence="4">CHRD domain-containing protein</fullName>
    </submittedName>
</protein>
<evidence type="ECO:0000256" key="1">
    <source>
        <dbReference type="SAM" id="MobiDB-lite"/>
    </source>
</evidence>
<organism evidence="4 5">
    <name type="scientific">Blastococcus mobilis</name>
    <dbReference type="NCBI Taxonomy" id="1938746"/>
    <lineage>
        <taxon>Bacteria</taxon>
        <taxon>Bacillati</taxon>
        <taxon>Actinomycetota</taxon>
        <taxon>Actinomycetes</taxon>
        <taxon>Geodermatophilales</taxon>
        <taxon>Geodermatophilaceae</taxon>
        <taxon>Blastococcus</taxon>
    </lineage>
</organism>
<evidence type="ECO:0000313" key="5">
    <source>
        <dbReference type="Proteomes" id="UP000198403"/>
    </source>
</evidence>
<evidence type="ECO:0000256" key="2">
    <source>
        <dbReference type="SAM" id="SignalP"/>
    </source>
</evidence>
<dbReference type="EMBL" id="FZNO01000063">
    <property type="protein sequence ID" value="SNS00148.1"/>
    <property type="molecule type" value="Genomic_DNA"/>
</dbReference>
<accession>A0A239AYV5</accession>
<dbReference type="AlphaFoldDB" id="A0A239AYV5"/>
<sequence length="256" mass="25366">MKSTTRTVLAAPVLGMAALLMTAGPAAAAEGSVQADLSPTPAAPSGGSGQGMVEIDGTNLSFTLAAQGLLAGAPHAAHIHFGQDARNECPTAADNTDPQEFFTTTEGAPAYGEIVVSLTTTGDTSPDSALAVDRFAVGDNIEYSRGDVQVSEEVAQAILDGKAAVVVHGVDYDGDGTYSAGERGPSDLDPSLPGEATDPALCGVLNASQMGSMPQGGVETGAGSTTGVEHAGLIGAGALAVAGGALLARRRFASQN</sequence>
<keyword evidence="5" id="KW-1185">Reference proteome</keyword>
<dbReference type="Pfam" id="PF07452">
    <property type="entry name" value="CHRD"/>
    <property type="match status" value="1"/>
</dbReference>
<feature type="signal peptide" evidence="2">
    <location>
        <begin position="1"/>
        <end position="28"/>
    </location>
</feature>
<dbReference type="RefSeq" id="WP_217899501.1">
    <property type="nucleotide sequence ID" value="NZ_FZNO01000063.1"/>
</dbReference>
<gene>
    <name evidence="4" type="ORF">SAMN06272737_1635</name>
</gene>
<reference evidence="4 5" key="1">
    <citation type="submission" date="2017-06" db="EMBL/GenBank/DDBJ databases">
        <authorList>
            <person name="Kim H.J."/>
            <person name="Triplett B.A."/>
        </authorList>
    </citation>
    <scope>NUCLEOTIDE SEQUENCE [LARGE SCALE GENOMIC DNA]</scope>
    <source>
        <strain evidence="4 5">DSM 44272</strain>
    </source>
</reference>
<keyword evidence="2" id="KW-0732">Signal</keyword>
<evidence type="ECO:0000259" key="3">
    <source>
        <dbReference type="Pfam" id="PF07452"/>
    </source>
</evidence>
<dbReference type="Proteomes" id="UP000198403">
    <property type="component" value="Unassembled WGS sequence"/>
</dbReference>
<feature type="region of interest" description="Disordered" evidence="1">
    <location>
        <begin position="176"/>
        <end position="195"/>
    </location>
</feature>
<evidence type="ECO:0000313" key="4">
    <source>
        <dbReference type="EMBL" id="SNS00148.1"/>
    </source>
</evidence>
<proteinExistence type="predicted"/>
<feature type="chain" id="PRO_5013189870" evidence="2">
    <location>
        <begin position="29"/>
        <end position="256"/>
    </location>
</feature>
<dbReference type="InterPro" id="IPR010895">
    <property type="entry name" value="CHRD"/>
</dbReference>
<feature type="domain" description="CHRD" evidence="3">
    <location>
        <begin position="35"/>
        <end position="173"/>
    </location>
</feature>